<organism evidence="12 13">
    <name type="scientific">Cordyceps militaris (strain CM01)</name>
    <name type="common">Caterpillar fungus</name>
    <dbReference type="NCBI Taxonomy" id="983644"/>
    <lineage>
        <taxon>Eukaryota</taxon>
        <taxon>Fungi</taxon>
        <taxon>Dikarya</taxon>
        <taxon>Ascomycota</taxon>
        <taxon>Pezizomycotina</taxon>
        <taxon>Sordariomycetes</taxon>
        <taxon>Hypocreomycetidae</taxon>
        <taxon>Hypocreales</taxon>
        <taxon>Cordycipitaceae</taxon>
        <taxon>Cordyceps</taxon>
    </lineage>
</organism>
<dbReference type="HOGENOM" id="CLU_239320_0_0_1"/>
<evidence type="ECO:0000256" key="7">
    <source>
        <dbReference type="PROSITE-ProRule" id="PRU00134"/>
    </source>
</evidence>
<keyword evidence="1" id="KW-0489">Methyltransferase</keyword>
<keyword evidence="12" id="KW-0418">Kinase</keyword>
<dbReference type="SUPFAM" id="SSF81822">
    <property type="entry name" value="RuBisCo LSMT C-terminal, substrate-binding domain"/>
    <property type="match status" value="1"/>
</dbReference>
<dbReference type="Gene3D" id="1.10.510.10">
    <property type="entry name" value="Transferase(Phosphotransferase) domain 1"/>
    <property type="match status" value="1"/>
</dbReference>
<accession>G3JT00</accession>
<dbReference type="CDD" id="cd10527">
    <property type="entry name" value="SET_LSMT"/>
    <property type="match status" value="1"/>
</dbReference>
<gene>
    <name evidence="12" type="ORF">CCM_09043</name>
</gene>
<dbReference type="PANTHER" id="PTHR13271">
    <property type="entry name" value="UNCHARACTERIZED PUTATIVE METHYLTRANSFERASE"/>
    <property type="match status" value="1"/>
</dbReference>
<dbReference type="InterPro" id="IPR011009">
    <property type="entry name" value="Kinase-like_dom_sf"/>
</dbReference>
<feature type="domain" description="SET" evidence="10">
    <location>
        <begin position="898"/>
        <end position="1118"/>
    </location>
</feature>
<dbReference type="InterPro" id="IPR046341">
    <property type="entry name" value="SET_dom_sf"/>
</dbReference>
<dbReference type="InterPro" id="IPR015353">
    <property type="entry name" value="Rubisco_LSMT_subst-bd"/>
</dbReference>
<dbReference type="Pfam" id="PF01753">
    <property type="entry name" value="zf-MYND"/>
    <property type="match status" value="1"/>
</dbReference>
<dbReference type="PROSITE" id="PS50280">
    <property type="entry name" value="SET"/>
    <property type="match status" value="1"/>
</dbReference>
<dbReference type="RefSeq" id="XP_006674241.1">
    <property type="nucleotide sequence ID" value="XM_006674178.1"/>
</dbReference>
<dbReference type="KEGG" id="cmt:CCM_09043"/>
<dbReference type="GO" id="GO:0005634">
    <property type="term" value="C:nucleus"/>
    <property type="evidence" value="ECO:0007669"/>
    <property type="project" value="TreeGrafter"/>
</dbReference>
<dbReference type="Gene3D" id="3.90.1420.10">
    <property type="entry name" value="Rubisco LSMT, substrate-binding domain"/>
    <property type="match status" value="1"/>
</dbReference>
<sequence>MDDSFPKTDQLDQFLYTGTDGYVENLTRYKRNGLHPILLGDILPKPGTCVGNPDGEPRYRVLLKLGFGGFATVWLARDLVDSRYVSVKVCVGSDVPDRSSEATILSEIRNDGQGKPGQERIIQLLDVFTIQGPNGFHECLVTEVVSSLNNLYVVDHCSSDTVYQILEGFAFLHGQGIAHGDPHLANFGIALPQLEQFSEDQITEYFANPEVIPVVPRDASFPLSSVPPYVTPCVSIAEFLKLMKCFPVAPTMSIKILDFGRAHKTSEKLATLPGAVPIMVRPPEVVLYDRFDGRVGSAWSKSADIWALGCTIYQIMSGDELICTRGSLNDYLLRAVRLGGPPPDTWPDISNVENGHENAFRQTGSQDFNSRDEAWDKCEARGSRRDGKMPLFLDLVKKMVVTNPDERGLATKLLRHNFFRSRTPDVIEPLERQQPGSRSQEEAMEATTLLALPLELRRCIILEILKHRHRKAPILSNHVVENRVRIRNRFDDNYPIETNIYLRQDTLELIEDTLKRGKVEIPFVLDVMVVKDVGLLPTWMSCPYRPEHIGEMKINLRIFRPNKDVVPSEWIPAAQYEDCPRQHGINIDQWTVMVVILFYAMGRFSGSPKDTIKAGPPSLPEEGLNKLSLEEQPEAVDAYISAKAPYIVDEMLIDVKHFERFAEGKVIRGFVADAPKSSPYYREGYYNFGRRIFDEYYGCGPRFETNDYIERHTKSGRMSDIQLSCSIDYWASYLRDNCSEDSALFNQSPIRIYLDAMARNIRTVRRRGVRDEFFVMAGGTNEIDGPWAADSSWETIFCLPFEADDVVTAFKIEKKKKYQDENVLHYFRLAKRRMDLGATKQQYGELLGHSFSSQPHTASRSTNSISSSSTTVTLESCHVFYSESMEAWLKHSGAVGVDAIEVADFPVTGRGVKALRSFKKGERILTIPSACLWTAEAARADPLLGPVLRSAQPPLSVEDTLAIHLLFVKSRTAGYEGQRLHIAAMPQRHSASIFFAEDELQVCEGSSLHTLTTQLEQRVQDDFRQLLVQLLSQHRDLFPLDQFTIEDYKWALCTIWSRAMDFAVSDTTSVRLVAPLADMLNHSLDVKQCHAYDPTSGDLSILAAKDYQVGDQIFIYYGSVPNNRLLRLYGFVLLDNPNDSYDLVLQTSPMAPLYEQKERLWALAGLDSTCTIPLTAKHPLPKNVLRYLRTQRLDAADVADMTLQLLNGTDGKVNDGNEIQVLQFLIDSLGSVLEGFGIPLEKLEAQLAGGFYPAGGNAWAAAQVSAGEQGILTRAKKTAEDMLAAVTRPLATQCANCGNGSGALMSCGRCKAVKYCKRECQIAHFKNHKATGAWGTASLKPPSRDDAPPPQTKISSHLCRETIPPLPPVAVTPPFFLEYYKSITMPPKTRQHVYDRVAAATAIARTTTTPRCTMQTTSANTSHNQAAQPTPGQKPQANDALSHNMGEMLVCRIHPLCGTDAHRITAEELRRDWDIVVQKLDLRTGQAEHGQAFIQPIPPDEIRRWLDELRPWDADCAEPHDFDLPDSYDPYYDPRVGESVSFGIRRVAYNYIGKQTGSPASKSHALPYLKRPCVSTPTLANLGMNSPGVKHLSSSNSNIHHWDVTQMFHQCDPATIRKHRLHSAIPPSSELPHLSCFLHDDEILESDGGLSTAELITIMVCALRQATNPMYTHASVIPIVVFSCSGRQVRIVQGCIDFRHYQFDVRCSDILDFNEGGMRRTKENEQRFYTFLGWILGNPVGNIKEPQHPGSRR</sequence>
<dbReference type="InParanoid" id="G3JT00"/>
<dbReference type="VEuPathDB" id="FungiDB:CCM_09043"/>
<dbReference type="Pfam" id="PF00069">
    <property type="entry name" value="Pkinase"/>
    <property type="match status" value="2"/>
</dbReference>
<name>G3JT00_CORMM</name>
<dbReference type="PANTHER" id="PTHR13271:SF34">
    <property type="entry name" value="N-LYSINE METHYLTRANSFERASE SETD6"/>
    <property type="match status" value="1"/>
</dbReference>
<evidence type="ECO:0000256" key="3">
    <source>
        <dbReference type="ARBA" id="ARBA00022691"/>
    </source>
</evidence>
<keyword evidence="5 7" id="KW-0863">Zinc-finger</keyword>
<evidence type="ECO:0000259" key="11">
    <source>
        <dbReference type="PROSITE" id="PS50865"/>
    </source>
</evidence>
<evidence type="ECO:0000313" key="13">
    <source>
        <dbReference type="Proteomes" id="UP000001610"/>
    </source>
</evidence>
<dbReference type="GO" id="GO:0004672">
    <property type="term" value="F:protein kinase activity"/>
    <property type="evidence" value="ECO:0007669"/>
    <property type="project" value="InterPro"/>
</dbReference>
<dbReference type="eggNOG" id="KOG0665">
    <property type="taxonomic scope" value="Eukaryota"/>
</dbReference>
<reference evidence="12 13" key="1">
    <citation type="journal article" date="2011" name="Genome Biol.">
        <title>Genome sequence of the insect pathogenic fungus Cordyceps militaris, a valued traditional Chinese medicine.</title>
        <authorList>
            <person name="Zheng P."/>
            <person name="Xia Y."/>
            <person name="Xiao G."/>
            <person name="Xiong C."/>
            <person name="Hu X."/>
            <person name="Zhang S."/>
            <person name="Zheng H."/>
            <person name="Huang Y."/>
            <person name="Zhou Y."/>
            <person name="Wang S."/>
            <person name="Zhao G.P."/>
            <person name="Liu X."/>
            <person name="St Leger R.J."/>
            <person name="Wang C."/>
        </authorList>
    </citation>
    <scope>NUCLEOTIDE SEQUENCE [LARGE SCALE GENOMIC DNA]</scope>
    <source>
        <strain evidence="12 13">CM01</strain>
    </source>
</reference>
<dbReference type="Gene3D" id="3.30.200.20">
    <property type="entry name" value="Phosphorylase Kinase, domain 1"/>
    <property type="match status" value="1"/>
</dbReference>
<dbReference type="Proteomes" id="UP000001610">
    <property type="component" value="Unassembled WGS sequence"/>
</dbReference>
<feature type="domain" description="Protein kinase" evidence="9">
    <location>
        <begin position="59"/>
        <end position="419"/>
    </location>
</feature>
<dbReference type="GO" id="GO:0008270">
    <property type="term" value="F:zinc ion binding"/>
    <property type="evidence" value="ECO:0007669"/>
    <property type="project" value="UniProtKB-KW"/>
</dbReference>
<evidence type="ECO:0000256" key="2">
    <source>
        <dbReference type="ARBA" id="ARBA00022679"/>
    </source>
</evidence>
<evidence type="ECO:0000259" key="9">
    <source>
        <dbReference type="PROSITE" id="PS50011"/>
    </source>
</evidence>
<dbReference type="SUPFAM" id="SSF56112">
    <property type="entry name" value="Protein kinase-like (PK-like)"/>
    <property type="match status" value="1"/>
</dbReference>
<dbReference type="SMART" id="SM00220">
    <property type="entry name" value="S_TKc"/>
    <property type="match status" value="1"/>
</dbReference>
<protein>
    <submittedName>
        <fullName evidence="12">Protein kinase-like domain</fullName>
    </submittedName>
</protein>
<dbReference type="GO" id="GO:0005524">
    <property type="term" value="F:ATP binding"/>
    <property type="evidence" value="ECO:0007669"/>
    <property type="project" value="InterPro"/>
</dbReference>
<evidence type="ECO:0000256" key="5">
    <source>
        <dbReference type="ARBA" id="ARBA00022771"/>
    </source>
</evidence>
<dbReference type="OrthoDB" id="341421at2759"/>
<dbReference type="InterPro" id="IPR001214">
    <property type="entry name" value="SET_dom"/>
</dbReference>
<keyword evidence="13" id="KW-1185">Reference proteome</keyword>
<dbReference type="EMBL" id="JH126405">
    <property type="protein sequence ID" value="EGX88996.1"/>
    <property type="molecule type" value="Genomic_DNA"/>
</dbReference>
<dbReference type="STRING" id="983644.G3JT00"/>
<keyword evidence="4" id="KW-0479">Metal-binding</keyword>
<dbReference type="SUPFAM" id="SSF144232">
    <property type="entry name" value="HIT/MYND zinc finger-like"/>
    <property type="match status" value="1"/>
</dbReference>
<keyword evidence="6" id="KW-0862">Zinc</keyword>
<dbReference type="InterPro" id="IPR000719">
    <property type="entry name" value="Prot_kinase_dom"/>
</dbReference>
<dbReference type="GO" id="GO:0016279">
    <property type="term" value="F:protein-lysine N-methyltransferase activity"/>
    <property type="evidence" value="ECO:0007669"/>
    <property type="project" value="UniProtKB-ARBA"/>
</dbReference>
<evidence type="ECO:0000256" key="8">
    <source>
        <dbReference type="SAM" id="MobiDB-lite"/>
    </source>
</evidence>
<dbReference type="InterPro" id="IPR002893">
    <property type="entry name" value="Znf_MYND"/>
</dbReference>
<evidence type="ECO:0000256" key="6">
    <source>
        <dbReference type="ARBA" id="ARBA00022833"/>
    </source>
</evidence>
<evidence type="ECO:0000256" key="1">
    <source>
        <dbReference type="ARBA" id="ARBA00022603"/>
    </source>
</evidence>
<evidence type="ECO:0000259" key="10">
    <source>
        <dbReference type="PROSITE" id="PS50280"/>
    </source>
</evidence>
<evidence type="ECO:0000313" key="12">
    <source>
        <dbReference type="EMBL" id="EGX88996.1"/>
    </source>
</evidence>
<dbReference type="eggNOG" id="KOG1290">
    <property type="taxonomic scope" value="Eukaryota"/>
</dbReference>
<dbReference type="GeneID" id="18171047"/>
<dbReference type="PROSITE" id="PS50011">
    <property type="entry name" value="PROTEIN_KINASE_DOM"/>
    <property type="match status" value="1"/>
</dbReference>
<keyword evidence="2" id="KW-0808">Transferase</keyword>
<dbReference type="Pfam" id="PF09273">
    <property type="entry name" value="Rubis-subs-bind"/>
    <property type="match status" value="1"/>
</dbReference>
<feature type="compositionally biased region" description="Polar residues" evidence="8">
    <location>
        <begin position="1418"/>
        <end position="1438"/>
    </location>
</feature>
<feature type="domain" description="MYND-type" evidence="11">
    <location>
        <begin position="1294"/>
        <end position="1332"/>
    </location>
</feature>
<feature type="region of interest" description="Disordered" evidence="8">
    <location>
        <begin position="1414"/>
        <end position="1438"/>
    </location>
</feature>
<dbReference type="Gene3D" id="6.10.140.2220">
    <property type="match status" value="1"/>
</dbReference>
<dbReference type="PROSITE" id="PS50865">
    <property type="entry name" value="ZF_MYND_2"/>
    <property type="match status" value="1"/>
</dbReference>
<proteinExistence type="predicted"/>
<keyword evidence="3" id="KW-0949">S-adenosyl-L-methionine</keyword>
<dbReference type="InterPro" id="IPR036464">
    <property type="entry name" value="Rubisco_LSMT_subst-bd_sf"/>
</dbReference>
<dbReference type="GO" id="GO:0032259">
    <property type="term" value="P:methylation"/>
    <property type="evidence" value="ECO:0007669"/>
    <property type="project" value="UniProtKB-KW"/>
</dbReference>
<dbReference type="InterPro" id="IPR050600">
    <property type="entry name" value="SETD3_SETD6_MTase"/>
</dbReference>
<evidence type="ECO:0000256" key="4">
    <source>
        <dbReference type="ARBA" id="ARBA00022723"/>
    </source>
</evidence>
<dbReference type="eggNOG" id="KOG1337">
    <property type="taxonomic scope" value="Eukaryota"/>
</dbReference>
<dbReference type="Gene3D" id="3.90.1410.10">
    <property type="entry name" value="set domain protein methyltransferase, domain 1"/>
    <property type="match status" value="1"/>
</dbReference>
<dbReference type="SUPFAM" id="SSF82199">
    <property type="entry name" value="SET domain"/>
    <property type="match status" value="1"/>
</dbReference>
<dbReference type="Pfam" id="PF00856">
    <property type="entry name" value="SET"/>
    <property type="match status" value="1"/>
</dbReference>